<dbReference type="AlphaFoldDB" id="A0A2P4Q7R7"/>
<feature type="transmembrane region" description="Helical" evidence="1">
    <location>
        <begin position="21"/>
        <end position="38"/>
    </location>
</feature>
<evidence type="ECO:0000256" key="1">
    <source>
        <dbReference type="SAM" id="Phobius"/>
    </source>
</evidence>
<evidence type="ECO:0000313" key="3">
    <source>
        <dbReference type="Proteomes" id="UP000018888"/>
    </source>
</evidence>
<comment type="caution">
    <text evidence="2">The sequence shown here is derived from an EMBL/GenBank/DDBJ whole genome shotgun (WGS) entry which is preliminary data.</text>
</comment>
<reference evidence="2 3" key="2">
    <citation type="journal article" date="2018" name="New Phytol.">
        <title>High intraspecific genome diversity in the model arbuscular mycorrhizal symbiont Rhizophagus irregularis.</title>
        <authorList>
            <person name="Chen E.C.H."/>
            <person name="Morin E."/>
            <person name="Beaudet D."/>
            <person name="Noel J."/>
            <person name="Yildirir G."/>
            <person name="Ndikumana S."/>
            <person name="Charron P."/>
            <person name="St-Onge C."/>
            <person name="Giorgi J."/>
            <person name="Kruger M."/>
            <person name="Marton T."/>
            <person name="Ropars J."/>
            <person name="Grigoriev I.V."/>
            <person name="Hainaut M."/>
            <person name="Henrissat B."/>
            <person name="Roux C."/>
            <person name="Martin F."/>
            <person name="Corradi N."/>
        </authorList>
    </citation>
    <scope>NUCLEOTIDE SEQUENCE [LARGE SCALE GENOMIC DNA]</scope>
    <source>
        <strain evidence="2 3">DAOM 197198</strain>
    </source>
</reference>
<name>A0A2P4Q7R7_RHIID</name>
<organism evidence="2 3">
    <name type="scientific">Rhizophagus irregularis (strain DAOM 181602 / DAOM 197198 / MUCL 43194)</name>
    <name type="common">Arbuscular mycorrhizal fungus</name>
    <name type="synonym">Glomus intraradices</name>
    <dbReference type="NCBI Taxonomy" id="747089"/>
    <lineage>
        <taxon>Eukaryota</taxon>
        <taxon>Fungi</taxon>
        <taxon>Fungi incertae sedis</taxon>
        <taxon>Mucoromycota</taxon>
        <taxon>Glomeromycotina</taxon>
        <taxon>Glomeromycetes</taxon>
        <taxon>Glomerales</taxon>
        <taxon>Glomeraceae</taxon>
        <taxon>Rhizophagus</taxon>
    </lineage>
</organism>
<gene>
    <name evidence="2" type="ORF">GLOIN_2v1585053</name>
</gene>
<sequence length="64" mass="7935">MRHSSFNKLIFNNILNIPVQKYYLFYLVLPFFEIFQFLMLHYQLFLLFYIILLFLLKVHLSLSD</sequence>
<dbReference type="Proteomes" id="UP000018888">
    <property type="component" value="Unassembled WGS sequence"/>
</dbReference>
<feature type="transmembrane region" description="Helical" evidence="1">
    <location>
        <begin position="44"/>
        <end position="62"/>
    </location>
</feature>
<evidence type="ECO:0000313" key="2">
    <source>
        <dbReference type="EMBL" id="POG73669.1"/>
    </source>
</evidence>
<keyword evidence="1" id="KW-1133">Transmembrane helix</keyword>
<keyword evidence="1" id="KW-0812">Transmembrane</keyword>
<proteinExistence type="predicted"/>
<keyword evidence="3" id="KW-1185">Reference proteome</keyword>
<feature type="non-terminal residue" evidence="2">
    <location>
        <position position="64"/>
    </location>
</feature>
<dbReference type="EMBL" id="AUPC02000081">
    <property type="protein sequence ID" value="POG73669.1"/>
    <property type="molecule type" value="Genomic_DNA"/>
</dbReference>
<protein>
    <submittedName>
        <fullName evidence="2">Uncharacterized protein</fullName>
    </submittedName>
</protein>
<keyword evidence="1" id="KW-0472">Membrane</keyword>
<accession>A0A2P4Q7R7</accession>
<reference evidence="2 3" key="1">
    <citation type="journal article" date="2013" name="Proc. Natl. Acad. Sci. U.S.A.">
        <title>Genome of an arbuscular mycorrhizal fungus provides insight into the oldest plant symbiosis.</title>
        <authorList>
            <person name="Tisserant E."/>
            <person name="Malbreil M."/>
            <person name="Kuo A."/>
            <person name="Kohler A."/>
            <person name="Symeonidi A."/>
            <person name="Balestrini R."/>
            <person name="Charron P."/>
            <person name="Duensing N."/>
            <person name="Frei Dit Frey N."/>
            <person name="Gianinazzi-Pearson V."/>
            <person name="Gilbert L.B."/>
            <person name="Handa Y."/>
            <person name="Herr J.R."/>
            <person name="Hijri M."/>
            <person name="Koul R."/>
            <person name="Kawaguchi M."/>
            <person name="Krajinski F."/>
            <person name="Lammers P.J."/>
            <person name="Masclaux F.G."/>
            <person name="Murat C."/>
            <person name="Morin E."/>
            <person name="Ndikumana S."/>
            <person name="Pagni M."/>
            <person name="Petitpierre D."/>
            <person name="Requena N."/>
            <person name="Rosikiewicz P."/>
            <person name="Riley R."/>
            <person name="Saito K."/>
            <person name="San Clemente H."/>
            <person name="Shapiro H."/>
            <person name="van Tuinen D."/>
            <person name="Becard G."/>
            <person name="Bonfante P."/>
            <person name="Paszkowski U."/>
            <person name="Shachar-Hill Y.Y."/>
            <person name="Tuskan G.A."/>
            <person name="Young P.W."/>
            <person name="Sanders I.R."/>
            <person name="Henrissat B."/>
            <person name="Rensing S.A."/>
            <person name="Grigoriev I.V."/>
            <person name="Corradi N."/>
            <person name="Roux C."/>
            <person name="Martin F."/>
        </authorList>
    </citation>
    <scope>NUCLEOTIDE SEQUENCE [LARGE SCALE GENOMIC DNA]</scope>
    <source>
        <strain evidence="2 3">DAOM 197198</strain>
    </source>
</reference>